<feature type="chain" id="PRO_5035902528" evidence="1">
    <location>
        <begin position="16"/>
        <end position="151"/>
    </location>
</feature>
<gene>
    <name evidence="2" type="ORF">CAUJ_LOCUS3540</name>
</gene>
<dbReference type="Proteomes" id="UP000835052">
    <property type="component" value="Unassembled WGS sequence"/>
</dbReference>
<dbReference type="AlphaFoldDB" id="A0A8S1GWZ0"/>
<sequence>MLLVSLLSLVAVSFAMEITRRPLRTNDLELGPEFGLPLASEELIREADRLSKRGVDPMSIPRLVKEPPLKKRSDLSEKRGDAAVYPSASKHTVPLIRIREPPLKRQSLTLHDLAQEVSSKEDAYKYLQKRFSAPYSRFRYRTLREPTYVDW</sequence>
<proteinExistence type="predicted"/>
<dbReference type="EMBL" id="CAJGYM010000007">
    <property type="protein sequence ID" value="CAD6187621.1"/>
    <property type="molecule type" value="Genomic_DNA"/>
</dbReference>
<evidence type="ECO:0000313" key="3">
    <source>
        <dbReference type="Proteomes" id="UP000835052"/>
    </source>
</evidence>
<keyword evidence="3" id="KW-1185">Reference proteome</keyword>
<keyword evidence="1" id="KW-0732">Signal</keyword>
<comment type="caution">
    <text evidence="2">The sequence shown here is derived from an EMBL/GenBank/DDBJ whole genome shotgun (WGS) entry which is preliminary data.</text>
</comment>
<organism evidence="2 3">
    <name type="scientific">Caenorhabditis auriculariae</name>
    <dbReference type="NCBI Taxonomy" id="2777116"/>
    <lineage>
        <taxon>Eukaryota</taxon>
        <taxon>Metazoa</taxon>
        <taxon>Ecdysozoa</taxon>
        <taxon>Nematoda</taxon>
        <taxon>Chromadorea</taxon>
        <taxon>Rhabditida</taxon>
        <taxon>Rhabditina</taxon>
        <taxon>Rhabditomorpha</taxon>
        <taxon>Rhabditoidea</taxon>
        <taxon>Rhabditidae</taxon>
        <taxon>Peloderinae</taxon>
        <taxon>Caenorhabditis</taxon>
    </lineage>
</organism>
<feature type="signal peptide" evidence="1">
    <location>
        <begin position="1"/>
        <end position="15"/>
    </location>
</feature>
<name>A0A8S1GWZ0_9PELO</name>
<protein>
    <submittedName>
        <fullName evidence="2">Uncharacterized protein</fullName>
    </submittedName>
</protein>
<evidence type="ECO:0000313" key="2">
    <source>
        <dbReference type="EMBL" id="CAD6187621.1"/>
    </source>
</evidence>
<reference evidence="2" key="1">
    <citation type="submission" date="2020-10" db="EMBL/GenBank/DDBJ databases">
        <authorList>
            <person name="Kikuchi T."/>
        </authorList>
    </citation>
    <scope>NUCLEOTIDE SEQUENCE</scope>
    <source>
        <strain evidence="2">NKZ352</strain>
    </source>
</reference>
<accession>A0A8S1GWZ0</accession>
<evidence type="ECO:0000256" key="1">
    <source>
        <dbReference type="SAM" id="SignalP"/>
    </source>
</evidence>
<dbReference type="OrthoDB" id="5853322at2759"/>